<dbReference type="EMBL" id="SHDO01000001">
    <property type="protein sequence ID" value="MBX6978741.1"/>
    <property type="molecule type" value="Genomic_DNA"/>
</dbReference>
<protein>
    <submittedName>
        <fullName evidence="1">Uncharacterized protein</fullName>
    </submittedName>
</protein>
<dbReference type="Proteomes" id="UP000824410">
    <property type="component" value="Unassembled WGS sequence"/>
</dbReference>
<evidence type="ECO:0000313" key="2">
    <source>
        <dbReference type="Proteomes" id="UP000824410"/>
    </source>
</evidence>
<name>A0AAP2JTQ5_PRORE</name>
<gene>
    <name evidence="1" type="ORF">EX242_00380</name>
</gene>
<sequence length="91" mass="10790">MGELSDFYHRYMTGELQFPESFGKIWSKTDEEVLYDMIDSACTVRQIAVELKRHPVSVINKLAKYLDDDSIQNRITQDFYDVPVRELVRWV</sequence>
<dbReference type="AlphaFoldDB" id="A0AAP2JTQ5"/>
<reference evidence="1" key="1">
    <citation type="submission" date="2019-02" db="EMBL/GenBank/DDBJ databases">
        <title>Genomic characterization of isolates from hospital effluents in KZN, South Africa.</title>
        <authorList>
            <person name="Ntshobeni N."/>
            <person name="Allam M."/>
            <person name="Ismail A."/>
            <person name="Amoako D."/>
            <person name="Essack S."/>
            <person name="Chenia H."/>
        </authorList>
    </citation>
    <scope>NUCLEOTIDE SEQUENCE</scope>
    <source>
        <strain evidence="1">AFE97_S1</strain>
    </source>
</reference>
<evidence type="ECO:0000313" key="1">
    <source>
        <dbReference type="EMBL" id="MBX6978741.1"/>
    </source>
</evidence>
<comment type="caution">
    <text evidence="1">The sequence shown here is derived from an EMBL/GenBank/DDBJ whole genome shotgun (WGS) entry which is preliminary data.</text>
</comment>
<organism evidence="1 2">
    <name type="scientific">Providencia rettgeri</name>
    <dbReference type="NCBI Taxonomy" id="587"/>
    <lineage>
        <taxon>Bacteria</taxon>
        <taxon>Pseudomonadati</taxon>
        <taxon>Pseudomonadota</taxon>
        <taxon>Gammaproteobacteria</taxon>
        <taxon>Enterobacterales</taxon>
        <taxon>Morganellaceae</taxon>
        <taxon>Providencia</taxon>
    </lineage>
</organism>
<proteinExistence type="predicted"/>
<accession>A0AAP2JTQ5</accession>